<accession>G5IHH2</accession>
<proteinExistence type="predicted"/>
<feature type="chain" id="PRO_5003478766" description="Gingipain propeptide domain-containing protein" evidence="1">
    <location>
        <begin position="28"/>
        <end position="229"/>
    </location>
</feature>
<evidence type="ECO:0008006" key="4">
    <source>
        <dbReference type="Google" id="ProtNLM"/>
    </source>
</evidence>
<dbReference type="PATRIC" id="fig|742737.3.peg.2950"/>
<feature type="signal peptide" evidence="1">
    <location>
        <begin position="1"/>
        <end position="27"/>
    </location>
</feature>
<evidence type="ECO:0000313" key="2">
    <source>
        <dbReference type="EMBL" id="EHI59019.1"/>
    </source>
</evidence>
<dbReference type="AlphaFoldDB" id="G5IHH2"/>
<dbReference type="RefSeq" id="WP_006780926.1">
    <property type="nucleotide sequence ID" value="NZ_CP040506.1"/>
</dbReference>
<evidence type="ECO:0000313" key="3">
    <source>
        <dbReference type="Proteomes" id="UP000005384"/>
    </source>
</evidence>
<comment type="caution">
    <text evidence="2">The sequence shown here is derived from an EMBL/GenBank/DDBJ whole genome shotgun (WGS) entry which is preliminary data.</text>
</comment>
<name>G5IHH2_9FIRM</name>
<organism evidence="2 3">
    <name type="scientific">Hungatella hathewayi WAL-18680</name>
    <dbReference type="NCBI Taxonomy" id="742737"/>
    <lineage>
        <taxon>Bacteria</taxon>
        <taxon>Bacillati</taxon>
        <taxon>Bacillota</taxon>
        <taxon>Clostridia</taxon>
        <taxon>Lachnospirales</taxon>
        <taxon>Lachnospiraceae</taxon>
        <taxon>Hungatella</taxon>
    </lineage>
</organism>
<sequence length="229" mass="24356">MRRKQISRIPALSLAIILSLTGQSVPAVYGADDRISVTETELSFDMALGIKSLETEMFGTIAVSLISVTLPSDGVEFQVNPDAGFDARTNPGGQIIGPDASNFKVINNSVVPVRLEIAEVGAVGAGDVTFSETFPGGPVQSFRLVERVSEVKEPGTAILVLGRADRHYTGDADFEQYAIYPGKRGIPITDLQAGEDAGLQIYGKAAADFYGAYQFTVKPTLKISAVRAN</sequence>
<keyword evidence="1" id="KW-0732">Signal</keyword>
<evidence type="ECO:0000256" key="1">
    <source>
        <dbReference type="SAM" id="SignalP"/>
    </source>
</evidence>
<reference evidence="2 3" key="1">
    <citation type="submission" date="2011-08" db="EMBL/GenBank/DDBJ databases">
        <title>The Genome Sequence of Clostridium hathewayi WAL-18680.</title>
        <authorList>
            <consortium name="The Broad Institute Genome Sequencing Platform"/>
            <person name="Earl A."/>
            <person name="Ward D."/>
            <person name="Feldgarden M."/>
            <person name="Gevers D."/>
            <person name="Finegold S.M."/>
            <person name="Summanen P.H."/>
            <person name="Molitoris D.R."/>
            <person name="Song M."/>
            <person name="Daigneault M."/>
            <person name="Allen-Vercoe E."/>
            <person name="Young S.K."/>
            <person name="Zeng Q."/>
            <person name="Gargeya S."/>
            <person name="Fitzgerald M."/>
            <person name="Haas B."/>
            <person name="Abouelleil A."/>
            <person name="Alvarado L."/>
            <person name="Arachchi H.M."/>
            <person name="Berlin A."/>
            <person name="Brown A."/>
            <person name="Chapman S.B."/>
            <person name="Chen Z."/>
            <person name="Dunbar C."/>
            <person name="Freedman E."/>
            <person name="Gearin G."/>
            <person name="Gellesch M."/>
            <person name="Goldberg J."/>
            <person name="Griggs A."/>
            <person name="Gujja S."/>
            <person name="Heiman D."/>
            <person name="Howarth C."/>
            <person name="Larson L."/>
            <person name="Lui A."/>
            <person name="MacDonald P.J.P."/>
            <person name="Montmayeur A."/>
            <person name="Murphy C."/>
            <person name="Neiman D."/>
            <person name="Pearson M."/>
            <person name="Priest M."/>
            <person name="Roberts A."/>
            <person name="Saif S."/>
            <person name="Shea T."/>
            <person name="Shenoy N."/>
            <person name="Sisk P."/>
            <person name="Stolte C."/>
            <person name="Sykes S."/>
            <person name="Wortman J."/>
            <person name="Nusbaum C."/>
            <person name="Birren B."/>
        </authorList>
    </citation>
    <scope>NUCLEOTIDE SEQUENCE [LARGE SCALE GENOMIC DNA]</scope>
    <source>
        <strain evidence="2 3">WAL-18680</strain>
    </source>
</reference>
<protein>
    <recommendedName>
        <fullName evidence="4">Gingipain propeptide domain-containing protein</fullName>
    </recommendedName>
</protein>
<dbReference type="EMBL" id="ADLN01000078">
    <property type="protein sequence ID" value="EHI59019.1"/>
    <property type="molecule type" value="Genomic_DNA"/>
</dbReference>
<dbReference type="HOGENOM" id="CLU_094166_0_0_9"/>
<gene>
    <name evidence="2" type="ORF">HMPREF9473_02950</name>
</gene>
<dbReference type="Proteomes" id="UP000005384">
    <property type="component" value="Unassembled WGS sequence"/>
</dbReference>
<keyword evidence="3" id="KW-1185">Reference proteome</keyword>